<dbReference type="InterPro" id="IPR000014">
    <property type="entry name" value="PAS"/>
</dbReference>
<keyword evidence="3" id="KW-0597">Phosphoprotein</keyword>
<evidence type="ECO:0000259" key="9">
    <source>
        <dbReference type="PROSITE" id="PS50109"/>
    </source>
</evidence>
<evidence type="ECO:0000256" key="8">
    <source>
        <dbReference type="ARBA" id="ARBA00023012"/>
    </source>
</evidence>
<dbReference type="SUPFAM" id="SSF47384">
    <property type="entry name" value="Homodimeric domain of signal transducing histidine kinase"/>
    <property type="match status" value="1"/>
</dbReference>
<dbReference type="Pfam" id="PF00512">
    <property type="entry name" value="HisKA"/>
    <property type="match status" value="1"/>
</dbReference>
<dbReference type="SMART" id="SM00387">
    <property type="entry name" value="HATPase_c"/>
    <property type="match status" value="1"/>
</dbReference>
<comment type="caution">
    <text evidence="11">The sequence shown here is derived from an EMBL/GenBank/DDBJ whole genome shotgun (WGS) entry which is preliminary data.</text>
</comment>
<evidence type="ECO:0000256" key="5">
    <source>
        <dbReference type="ARBA" id="ARBA00022741"/>
    </source>
</evidence>
<feature type="domain" description="Histidine kinase" evidence="9">
    <location>
        <begin position="255"/>
        <end position="461"/>
    </location>
</feature>
<dbReference type="InterPro" id="IPR036890">
    <property type="entry name" value="HATPase_C_sf"/>
</dbReference>
<dbReference type="Proteomes" id="UP001271648">
    <property type="component" value="Unassembled WGS sequence"/>
</dbReference>
<evidence type="ECO:0000256" key="4">
    <source>
        <dbReference type="ARBA" id="ARBA00022679"/>
    </source>
</evidence>
<evidence type="ECO:0000256" key="6">
    <source>
        <dbReference type="ARBA" id="ARBA00022777"/>
    </source>
</evidence>
<keyword evidence="6" id="KW-0418">Kinase</keyword>
<dbReference type="InterPro" id="IPR035965">
    <property type="entry name" value="PAS-like_dom_sf"/>
</dbReference>
<dbReference type="AlphaFoldDB" id="A0AAW9A4T2"/>
<organism evidence="11 12">
    <name type="scientific">Sporosarcina thermotolerans</name>
    <dbReference type="NCBI Taxonomy" id="633404"/>
    <lineage>
        <taxon>Bacteria</taxon>
        <taxon>Bacillati</taxon>
        <taxon>Bacillota</taxon>
        <taxon>Bacilli</taxon>
        <taxon>Bacillales</taxon>
        <taxon>Caryophanaceae</taxon>
        <taxon>Sporosarcina</taxon>
    </lineage>
</organism>
<dbReference type="GO" id="GO:0005524">
    <property type="term" value="F:ATP binding"/>
    <property type="evidence" value="ECO:0007669"/>
    <property type="project" value="UniProtKB-KW"/>
</dbReference>
<gene>
    <name evidence="11" type="ORF">QTL97_03010</name>
</gene>
<feature type="domain" description="PAS" evidence="10">
    <location>
        <begin position="119"/>
        <end position="192"/>
    </location>
</feature>
<dbReference type="RefSeq" id="WP_317940178.1">
    <property type="nucleotide sequence ID" value="NZ_JAUBDJ010000001.1"/>
</dbReference>
<dbReference type="InterPro" id="IPR004358">
    <property type="entry name" value="Sig_transdc_His_kin-like_C"/>
</dbReference>
<keyword evidence="5" id="KW-0547">Nucleotide-binding</keyword>
<dbReference type="PANTHER" id="PTHR43065">
    <property type="entry name" value="SENSOR HISTIDINE KINASE"/>
    <property type="match status" value="1"/>
</dbReference>
<dbReference type="PRINTS" id="PR00344">
    <property type="entry name" value="BCTRLSENSOR"/>
</dbReference>
<dbReference type="SMART" id="SM00091">
    <property type="entry name" value="PAS"/>
    <property type="match status" value="1"/>
</dbReference>
<protein>
    <recommendedName>
        <fullName evidence="2">histidine kinase</fullName>
        <ecNumber evidence="2">2.7.13.3</ecNumber>
    </recommendedName>
</protein>
<dbReference type="EC" id="2.7.13.3" evidence="2"/>
<comment type="catalytic activity">
    <reaction evidence="1">
        <text>ATP + protein L-histidine = ADP + protein N-phospho-L-histidine.</text>
        <dbReference type="EC" id="2.7.13.3"/>
    </reaction>
</comment>
<evidence type="ECO:0000259" key="10">
    <source>
        <dbReference type="PROSITE" id="PS50112"/>
    </source>
</evidence>
<dbReference type="CDD" id="cd00082">
    <property type="entry name" value="HisKA"/>
    <property type="match status" value="1"/>
</dbReference>
<keyword evidence="7 11" id="KW-0067">ATP-binding</keyword>
<dbReference type="Pfam" id="PF02518">
    <property type="entry name" value="HATPase_c"/>
    <property type="match status" value="1"/>
</dbReference>
<reference evidence="11 12" key="1">
    <citation type="submission" date="2023-06" db="EMBL/GenBank/DDBJ databases">
        <title>Sporosarcina sp. nov., isolated from Korean traditional fermented seafood 'Jeotgal'.</title>
        <authorList>
            <person name="Yang A.I."/>
            <person name="Shin N.-R."/>
        </authorList>
    </citation>
    <scope>NUCLEOTIDE SEQUENCE [LARGE SCALE GENOMIC DNA]</scope>
    <source>
        <strain evidence="11 12">KCTC43456</strain>
    </source>
</reference>
<dbReference type="EMBL" id="JAUBDJ010000001">
    <property type="protein sequence ID" value="MDW0115912.1"/>
    <property type="molecule type" value="Genomic_DNA"/>
</dbReference>
<dbReference type="Gene3D" id="1.10.287.130">
    <property type="match status" value="1"/>
</dbReference>
<evidence type="ECO:0000256" key="7">
    <source>
        <dbReference type="ARBA" id="ARBA00022840"/>
    </source>
</evidence>
<dbReference type="GO" id="GO:0000155">
    <property type="term" value="F:phosphorelay sensor kinase activity"/>
    <property type="evidence" value="ECO:0007669"/>
    <property type="project" value="InterPro"/>
</dbReference>
<dbReference type="InterPro" id="IPR005467">
    <property type="entry name" value="His_kinase_dom"/>
</dbReference>
<dbReference type="SUPFAM" id="SSF55874">
    <property type="entry name" value="ATPase domain of HSP90 chaperone/DNA topoisomerase II/histidine kinase"/>
    <property type="match status" value="1"/>
</dbReference>
<evidence type="ECO:0000313" key="12">
    <source>
        <dbReference type="Proteomes" id="UP001271648"/>
    </source>
</evidence>
<keyword evidence="4" id="KW-0808">Transferase</keyword>
<evidence type="ECO:0000256" key="1">
    <source>
        <dbReference type="ARBA" id="ARBA00000085"/>
    </source>
</evidence>
<dbReference type="NCBIfam" id="TIGR00229">
    <property type="entry name" value="sensory_box"/>
    <property type="match status" value="1"/>
</dbReference>
<keyword evidence="8" id="KW-0902">Two-component regulatory system</keyword>
<dbReference type="PROSITE" id="PS50109">
    <property type="entry name" value="HIS_KIN"/>
    <property type="match status" value="1"/>
</dbReference>
<dbReference type="PROSITE" id="PS50112">
    <property type="entry name" value="PAS"/>
    <property type="match status" value="1"/>
</dbReference>
<dbReference type="CDD" id="cd00075">
    <property type="entry name" value="HATPase"/>
    <property type="match status" value="1"/>
</dbReference>
<dbReference type="Gene3D" id="3.30.565.10">
    <property type="entry name" value="Histidine kinase-like ATPase, C-terminal domain"/>
    <property type="match status" value="1"/>
</dbReference>
<proteinExistence type="predicted"/>
<keyword evidence="12" id="KW-1185">Reference proteome</keyword>
<evidence type="ECO:0000256" key="3">
    <source>
        <dbReference type="ARBA" id="ARBA00022553"/>
    </source>
</evidence>
<accession>A0AAW9A4T2</accession>
<dbReference type="PANTHER" id="PTHR43065:SF46">
    <property type="entry name" value="C4-DICARBOXYLATE TRANSPORT SENSOR PROTEIN DCTB"/>
    <property type="match status" value="1"/>
</dbReference>
<sequence>MNSVDKIRKSVSFLLDDSFRPGVIVQLNGDIYYENEQFKVHFAAKTRQNIDEIIDSSSIHSWTSFTERSANSPHILMEMIQMNVLFNEKHKIDVQLFYLPDINKIIALFDILEPQKIPSLKTYLNAFKQSGSFMLLVDRKGIIRDVNEMHTMFINQTSEELIGEHISKVFSLIDPENAQQLPDYFELAEKQGCVTTIIKYQKSTEDTRFYHIVSYYDKETKMFIVHMSDATEKENLQVQLAHSGSLSAVGQIAASIAHELRNPITTLKGFTQLLKASASDDSVRYISVIEDEIERMESILGEMLVLSKPSRKKKIAFSLDLLIADMVAVIKPKANMEGIEVIEKVELNNVPLIYGDPDKIKQVLLNLYKNALEAMKEGGILSTLLAEDDGRLSLIVSDTGKGMTDHQVSQVFMPFFSSKPGGTGLGLPFVLKTVEDHGGTIKVESRVDVGTQFILSFPLMSDSKPIPLEKIQSIIL</sequence>
<dbReference type="InterPro" id="IPR036097">
    <property type="entry name" value="HisK_dim/P_sf"/>
</dbReference>
<dbReference type="InterPro" id="IPR003661">
    <property type="entry name" value="HisK_dim/P_dom"/>
</dbReference>
<dbReference type="Gene3D" id="3.30.450.20">
    <property type="entry name" value="PAS domain"/>
    <property type="match status" value="1"/>
</dbReference>
<evidence type="ECO:0000313" key="11">
    <source>
        <dbReference type="EMBL" id="MDW0115912.1"/>
    </source>
</evidence>
<dbReference type="SMART" id="SM00388">
    <property type="entry name" value="HisKA"/>
    <property type="match status" value="1"/>
</dbReference>
<name>A0AAW9A4T2_9BACL</name>
<evidence type="ECO:0000256" key="2">
    <source>
        <dbReference type="ARBA" id="ARBA00012438"/>
    </source>
</evidence>
<dbReference type="InterPro" id="IPR003594">
    <property type="entry name" value="HATPase_dom"/>
</dbReference>
<dbReference type="SUPFAM" id="SSF55785">
    <property type="entry name" value="PYP-like sensor domain (PAS domain)"/>
    <property type="match status" value="1"/>
</dbReference>